<reference evidence="22 23" key="1">
    <citation type="journal article" date="2024" name="J. Plant Pathol.">
        <title>Sequence and assembly of the genome of Seiridium unicorne, isolate CBS 538.82, causal agent of cypress canker disease.</title>
        <authorList>
            <person name="Scali E."/>
            <person name="Rocca G.D."/>
            <person name="Danti R."/>
            <person name="Garbelotto M."/>
            <person name="Barberini S."/>
            <person name="Baroncelli R."/>
            <person name="Emiliani G."/>
        </authorList>
    </citation>
    <scope>NUCLEOTIDE SEQUENCE [LARGE SCALE GENOMIC DNA]</scope>
    <source>
        <strain evidence="22 23">BM-138-508</strain>
    </source>
</reference>
<dbReference type="InterPro" id="IPR020846">
    <property type="entry name" value="MFS_dom"/>
</dbReference>
<evidence type="ECO:0000256" key="9">
    <source>
        <dbReference type="ARBA" id="ARBA00044899"/>
    </source>
</evidence>
<evidence type="ECO:0000256" key="3">
    <source>
        <dbReference type="ARBA" id="ARBA00044878"/>
    </source>
</evidence>
<comment type="catalytic activity">
    <reaction evidence="2">
        <text>L-lysyl-L-alanine(out) = L-lysyl-L-alanine(in)</text>
        <dbReference type="Rhea" id="RHEA:79399"/>
        <dbReference type="ChEBI" id="CHEBI:229954"/>
    </reaction>
</comment>
<comment type="catalytic activity">
    <reaction evidence="13">
        <text>L-alanyl-L-lysine(out) = L-alanyl-L-lysine(in)</text>
        <dbReference type="Rhea" id="RHEA:79415"/>
        <dbReference type="ChEBI" id="CHEBI:192470"/>
    </reaction>
</comment>
<feature type="transmembrane region" description="Helical" evidence="20">
    <location>
        <begin position="153"/>
        <end position="174"/>
    </location>
</feature>
<comment type="catalytic activity">
    <reaction evidence="11">
        <text>L-arginyl-glycine(out) = L-arginyl-glycine(in)</text>
        <dbReference type="Rhea" id="RHEA:79391"/>
        <dbReference type="ChEBI" id="CHEBI:229955"/>
    </reaction>
</comment>
<feature type="transmembrane region" description="Helical" evidence="20">
    <location>
        <begin position="405"/>
        <end position="422"/>
    </location>
</feature>
<dbReference type="PANTHER" id="PTHR23512:SF12">
    <property type="entry name" value="TRANSPORTER, PUTATIVE (AFU_ORTHOLOGUE AFUA_4G00260)-RELATED"/>
    <property type="match status" value="1"/>
</dbReference>
<dbReference type="Proteomes" id="UP001408356">
    <property type="component" value="Unassembled WGS sequence"/>
</dbReference>
<comment type="catalytic activity">
    <reaction evidence="5">
        <text>L-alpha-aminoacyl-L-histidine(out) = L-alpha-aminoacyl-L-histidine(in)</text>
        <dbReference type="Rhea" id="RHEA:79375"/>
        <dbReference type="ChEBI" id="CHEBI:229967"/>
    </reaction>
</comment>
<evidence type="ECO:0000256" key="4">
    <source>
        <dbReference type="ARBA" id="ARBA00044881"/>
    </source>
</evidence>
<gene>
    <name evidence="22" type="ORF">SUNI508_04327</name>
</gene>
<evidence type="ECO:0000256" key="11">
    <source>
        <dbReference type="ARBA" id="ARBA00044903"/>
    </source>
</evidence>
<evidence type="ECO:0000256" key="14">
    <source>
        <dbReference type="ARBA" id="ARBA00044924"/>
    </source>
</evidence>
<evidence type="ECO:0000256" key="16">
    <source>
        <dbReference type="ARBA" id="ARBA00045018"/>
    </source>
</evidence>
<dbReference type="EMBL" id="JARVKF010000079">
    <property type="protein sequence ID" value="KAK9423433.1"/>
    <property type="molecule type" value="Genomic_DNA"/>
</dbReference>
<dbReference type="PANTHER" id="PTHR23512">
    <property type="entry name" value="MAJOR FACILITATOR SUPERFAMILY DOMAIN-CONTAINING PROTEIN 1"/>
    <property type="match status" value="1"/>
</dbReference>
<evidence type="ECO:0000256" key="20">
    <source>
        <dbReference type="SAM" id="Phobius"/>
    </source>
</evidence>
<feature type="transmembrane region" description="Helical" evidence="20">
    <location>
        <begin position="270"/>
        <end position="291"/>
    </location>
</feature>
<feature type="transmembrane region" description="Helical" evidence="20">
    <location>
        <begin position="311"/>
        <end position="332"/>
    </location>
</feature>
<sequence length="525" mass="57448">MVAPVNTTVHNNDVAEKNAVNANSTETDSPDTRSTPTPSIDEKPPPPWTWKLTAVILVTLIRFGGSWSSGITGAMKSTLKKQLSINNTQYALLEASEDFMVTLLILFSGLLTDRLGGAGALFYGNIVYSIGAILVAAAAQVRSFNFMIGGRVILAIGDISTQIAQYQVFSAWFAPSNGFASTLGLELMVAKLGAFAGTGSANVIAKNTGNFAWVFWVAVFINIFTNIMSALFFWFNKRSSQKFGHSIDPVTGEKLVKKGKKLEVRKVIELPWVFWIMMLYSLCYTSTAVVFSGNATELAEQKFDIDSVTAGWYTALLRYAGFFLVPVVGIFIDFMGQRITLLAISSFGIFISMALVNWASVVTGTAASFGIYAVAATYNPTVLVDGMRTSLWQQSTFGTAYSLKIMMNNSINIIVRIVAGVIQDADDNSYDHVVILYVAMASASVLVSCVMIFLAWRSPDLRHLQWSRKQRMARSNFLADRKARFLGENAPKNMLISKICFGVLMVLLLCGWASYIWGAVTGHNS</sequence>
<accession>A0ABR2V9Z2</accession>
<name>A0ABR2V9Z2_9PEZI</name>
<dbReference type="Gene3D" id="1.20.1250.20">
    <property type="entry name" value="MFS general substrate transporter like domains"/>
    <property type="match status" value="2"/>
</dbReference>
<evidence type="ECO:0000256" key="1">
    <source>
        <dbReference type="ARBA" id="ARBA00004141"/>
    </source>
</evidence>
<evidence type="ECO:0000313" key="22">
    <source>
        <dbReference type="EMBL" id="KAK9423433.1"/>
    </source>
</evidence>
<feature type="transmembrane region" description="Helical" evidence="20">
    <location>
        <begin position="434"/>
        <end position="456"/>
    </location>
</feature>
<comment type="catalytic activity">
    <reaction evidence="6">
        <text>L-lysyl-L-alpha-amino acid(out) = L-lysyl-L-alpha-amino acid(in)</text>
        <dbReference type="Rhea" id="RHEA:79387"/>
        <dbReference type="ChEBI" id="CHEBI:229965"/>
    </reaction>
</comment>
<comment type="function">
    <text evidence="17">Lysosomal dipeptide uniporter that selectively exports lysine, arginine or histidine-containing dipeptides with a net positive charge from the lysosome lumen into the cytosol. Could play a role in a specific type of protein O-glycosylation indirectly regulating macrophages migration and tissue invasion. Also essential for liver homeostasis.</text>
</comment>
<dbReference type="Pfam" id="PF07690">
    <property type="entry name" value="MFS_1"/>
    <property type="match status" value="1"/>
</dbReference>
<comment type="catalytic activity">
    <reaction evidence="9">
        <text>L-arginyl-L-alpha-amino acid(out) = L-arginyl-L-alpha-amino acid(in)</text>
        <dbReference type="Rhea" id="RHEA:79371"/>
        <dbReference type="ChEBI" id="CHEBI:84315"/>
    </reaction>
</comment>
<dbReference type="InterPro" id="IPR036259">
    <property type="entry name" value="MFS_trans_sf"/>
</dbReference>
<evidence type="ECO:0000259" key="21">
    <source>
        <dbReference type="PROSITE" id="PS50850"/>
    </source>
</evidence>
<evidence type="ECO:0000256" key="2">
    <source>
        <dbReference type="ARBA" id="ARBA00044876"/>
    </source>
</evidence>
<evidence type="ECO:0000256" key="19">
    <source>
        <dbReference type="SAM" id="MobiDB-lite"/>
    </source>
</evidence>
<evidence type="ECO:0000256" key="10">
    <source>
        <dbReference type="ARBA" id="ARBA00044900"/>
    </source>
</evidence>
<comment type="catalytic activity">
    <reaction evidence="8">
        <text>L-aspartyl-L-lysine(out) = L-aspartyl-L-lysine(in)</text>
        <dbReference type="Rhea" id="RHEA:79411"/>
        <dbReference type="ChEBI" id="CHEBI:229953"/>
    </reaction>
</comment>
<feature type="transmembrane region" description="Helical" evidence="20">
    <location>
        <begin position="366"/>
        <end position="384"/>
    </location>
</feature>
<evidence type="ECO:0000256" key="6">
    <source>
        <dbReference type="ARBA" id="ARBA00044891"/>
    </source>
</evidence>
<keyword evidence="20" id="KW-0812">Transmembrane</keyword>
<feature type="transmembrane region" description="Helical" evidence="20">
    <location>
        <begin position="339"/>
        <end position="360"/>
    </location>
</feature>
<comment type="subcellular location">
    <subcellularLocation>
        <location evidence="1">Membrane</location>
        <topology evidence="1">Multi-pass membrane protein</topology>
    </subcellularLocation>
</comment>
<evidence type="ECO:0000256" key="13">
    <source>
        <dbReference type="ARBA" id="ARBA00044919"/>
    </source>
</evidence>
<dbReference type="InterPro" id="IPR052187">
    <property type="entry name" value="MFSD1"/>
</dbReference>
<proteinExistence type="predicted"/>
<protein>
    <recommendedName>
        <fullName evidence="15">Lysosomal dipeptide transporter MFSD1</fullName>
    </recommendedName>
    <alternativeName>
        <fullName evidence="16">Major facilitator superfamily domain-containing protein 1</fullName>
    </alternativeName>
</protein>
<dbReference type="SUPFAM" id="SSF103473">
    <property type="entry name" value="MFS general substrate transporter"/>
    <property type="match status" value="1"/>
</dbReference>
<evidence type="ECO:0000256" key="5">
    <source>
        <dbReference type="ARBA" id="ARBA00044884"/>
    </source>
</evidence>
<evidence type="ECO:0000313" key="23">
    <source>
        <dbReference type="Proteomes" id="UP001408356"/>
    </source>
</evidence>
<comment type="caution">
    <text evidence="22">The sequence shown here is derived from an EMBL/GenBank/DDBJ whole genome shotgun (WGS) entry which is preliminary data.</text>
</comment>
<evidence type="ECO:0000256" key="15">
    <source>
        <dbReference type="ARBA" id="ARBA00044985"/>
    </source>
</evidence>
<organism evidence="22 23">
    <name type="scientific">Seiridium unicorne</name>
    <dbReference type="NCBI Taxonomy" id="138068"/>
    <lineage>
        <taxon>Eukaryota</taxon>
        <taxon>Fungi</taxon>
        <taxon>Dikarya</taxon>
        <taxon>Ascomycota</taxon>
        <taxon>Pezizomycotina</taxon>
        <taxon>Sordariomycetes</taxon>
        <taxon>Xylariomycetidae</taxon>
        <taxon>Amphisphaeriales</taxon>
        <taxon>Sporocadaceae</taxon>
        <taxon>Seiridium</taxon>
    </lineage>
</organism>
<comment type="subunit">
    <text evidence="18">Homodimer. Interacts with lysosomal protein GLMP (via lumenal domain); the interaction starts while both proteins are still in the endoplasmic reticulum and is required for stabilization of MFSD1 in lysosomes but has no direct effect on its targeting to lysosomes or transporter activity.</text>
</comment>
<keyword evidence="20" id="KW-1133">Transmembrane helix</keyword>
<feature type="compositionally biased region" description="Polar residues" evidence="19">
    <location>
        <begin position="1"/>
        <end position="11"/>
    </location>
</feature>
<comment type="catalytic activity">
    <reaction evidence="4">
        <text>L-alpha-aminoacyl-L-arginine(out) = L-alpha-aminoacyl-L-arginine(in)</text>
        <dbReference type="Rhea" id="RHEA:79367"/>
        <dbReference type="ChEBI" id="CHEBI:229968"/>
    </reaction>
</comment>
<dbReference type="InterPro" id="IPR011701">
    <property type="entry name" value="MFS"/>
</dbReference>
<comment type="catalytic activity">
    <reaction evidence="10">
        <text>L-lysyl-L-lysine(out) = L-lysyl-L-lysine(in)</text>
        <dbReference type="Rhea" id="RHEA:79403"/>
        <dbReference type="ChEBI" id="CHEBI:229956"/>
    </reaction>
</comment>
<dbReference type="PROSITE" id="PS50850">
    <property type="entry name" value="MFS"/>
    <property type="match status" value="1"/>
</dbReference>
<feature type="region of interest" description="Disordered" evidence="19">
    <location>
        <begin position="1"/>
        <end position="46"/>
    </location>
</feature>
<feature type="transmembrane region" description="Helical" evidence="20">
    <location>
        <begin position="122"/>
        <end position="141"/>
    </location>
</feature>
<comment type="catalytic activity">
    <reaction evidence="14">
        <text>L-lysyl-glycine(out) = L-lysyl-glycine(in)</text>
        <dbReference type="Rhea" id="RHEA:79407"/>
        <dbReference type="ChEBI" id="CHEBI:191202"/>
    </reaction>
</comment>
<evidence type="ECO:0000256" key="12">
    <source>
        <dbReference type="ARBA" id="ARBA00044912"/>
    </source>
</evidence>
<evidence type="ECO:0000256" key="7">
    <source>
        <dbReference type="ARBA" id="ARBA00044893"/>
    </source>
</evidence>
<feature type="transmembrane region" description="Helical" evidence="20">
    <location>
        <begin position="213"/>
        <end position="235"/>
    </location>
</feature>
<comment type="catalytic activity">
    <reaction evidence="7">
        <text>L-alpha-aminoacyl-L-lysine(out) = L-alpha-aminoacyl-L-lysine(in)</text>
        <dbReference type="Rhea" id="RHEA:79383"/>
        <dbReference type="ChEBI" id="CHEBI:229966"/>
    </reaction>
</comment>
<keyword evidence="20" id="KW-0472">Membrane</keyword>
<evidence type="ECO:0000256" key="17">
    <source>
        <dbReference type="ARBA" id="ARBA00045709"/>
    </source>
</evidence>
<evidence type="ECO:0000256" key="18">
    <source>
        <dbReference type="ARBA" id="ARBA00046376"/>
    </source>
</evidence>
<feature type="transmembrane region" description="Helical" evidence="20">
    <location>
        <begin position="90"/>
        <end position="110"/>
    </location>
</feature>
<keyword evidence="23" id="KW-1185">Reference proteome</keyword>
<feature type="domain" description="Major facilitator superfamily (MFS) profile" evidence="21">
    <location>
        <begin position="54"/>
        <end position="459"/>
    </location>
</feature>
<feature type="compositionally biased region" description="Low complexity" evidence="19">
    <location>
        <begin position="24"/>
        <end position="39"/>
    </location>
</feature>
<comment type="catalytic activity">
    <reaction evidence="3">
        <text>L-histidyl-glycine(out) = L-histidyl-glycine(in)</text>
        <dbReference type="Rhea" id="RHEA:79395"/>
        <dbReference type="ChEBI" id="CHEBI:229957"/>
    </reaction>
</comment>
<comment type="catalytic activity">
    <reaction evidence="12">
        <text>L-histidyl-L-alpha-amino acid(out) = L-histidyl-L-alpha-amino acid(in)</text>
        <dbReference type="Rhea" id="RHEA:79379"/>
        <dbReference type="ChEBI" id="CHEBI:229964"/>
    </reaction>
</comment>
<evidence type="ECO:0000256" key="8">
    <source>
        <dbReference type="ARBA" id="ARBA00044898"/>
    </source>
</evidence>
<feature type="transmembrane region" description="Helical" evidence="20">
    <location>
        <begin position="499"/>
        <end position="520"/>
    </location>
</feature>